<gene>
    <name evidence="1" type="ORF">GLOTRDRAFT_95853</name>
</gene>
<accession>S7RDC0</accession>
<dbReference type="RefSeq" id="XP_007869394.1">
    <property type="nucleotide sequence ID" value="XM_007871203.1"/>
</dbReference>
<keyword evidence="2" id="KW-1185">Reference proteome</keyword>
<dbReference type="EMBL" id="KB469308">
    <property type="protein sequence ID" value="EPQ52215.1"/>
    <property type="molecule type" value="Genomic_DNA"/>
</dbReference>
<dbReference type="HOGENOM" id="CLU_1434576_0_0_1"/>
<evidence type="ECO:0000313" key="1">
    <source>
        <dbReference type="EMBL" id="EPQ52215.1"/>
    </source>
</evidence>
<protein>
    <submittedName>
        <fullName evidence="1">Uncharacterized protein</fullName>
    </submittedName>
</protein>
<name>S7RDC0_GLOTA</name>
<organism evidence="1 2">
    <name type="scientific">Gloeophyllum trabeum (strain ATCC 11539 / FP-39264 / Madison 617)</name>
    <name type="common">Brown rot fungus</name>
    <dbReference type="NCBI Taxonomy" id="670483"/>
    <lineage>
        <taxon>Eukaryota</taxon>
        <taxon>Fungi</taxon>
        <taxon>Dikarya</taxon>
        <taxon>Basidiomycota</taxon>
        <taxon>Agaricomycotina</taxon>
        <taxon>Agaricomycetes</taxon>
        <taxon>Gloeophyllales</taxon>
        <taxon>Gloeophyllaceae</taxon>
        <taxon>Gloeophyllum</taxon>
    </lineage>
</organism>
<proteinExistence type="predicted"/>
<dbReference type="KEGG" id="gtr:GLOTRDRAFT_95853"/>
<sequence length="189" mass="19684">MYPYSSSVDAQRRSQTQARDNYSAVAIPGLQSMPMPSTPPGCTPSYKLPHEIQTPPVAGTSCRPSGMLCAPPTECSHVYGDSFATLNGVDSCQCSECSALPASAFNYGHPGCSCPRLSTPAASYRQEGCCGGGHGEPNAAPIDGAAYIPAYLPSSGYATSMADVFVQPALPLRTMYTHISLAPVLGRTA</sequence>
<dbReference type="Proteomes" id="UP000030669">
    <property type="component" value="Unassembled WGS sequence"/>
</dbReference>
<reference evidence="1 2" key="1">
    <citation type="journal article" date="2012" name="Science">
        <title>The Paleozoic origin of enzymatic lignin decomposition reconstructed from 31 fungal genomes.</title>
        <authorList>
            <person name="Floudas D."/>
            <person name="Binder M."/>
            <person name="Riley R."/>
            <person name="Barry K."/>
            <person name="Blanchette R.A."/>
            <person name="Henrissat B."/>
            <person name="Martinez A.T."/>
            <person name="Otillar R."/>
            <person name="Spatafora J.W."/>
            <person name="Yadav J.S."/>
            <person name="Aerts A."/>
            <person name="Benoit I."/>
            <person name="Boyd A."/>
            <person name="Carlson A."/>
            <person name="Copeland A."/>
            <person name="Coutinho P.M."/>
            <person name="de Vries R.P."/>
            <person name="Ferreira P."/>
            <person name="Findley K."/>
            <person name="Foster B."/>
            <person name="Gaskell J."/>
            <person name="Glotzer D."/>
            <person name="Gorecki P."/>
            <person name="Heitman J."/>
            <person name="Hesse C."/>
            <person name="Hori C."/>
            <person name="Igarashi K."/>
            <person name="Jurgens J.A."/>
            <person name="Kallen N."/>
            <person name="Kersten P."/>
            <person name="Kohler A."/>
            <person name="Kuees U."/>
            <person name="Kumar T.K.A."/>
            <person name="Kuo A."/>
            <person name="LaButti K."/>
            <person name="Larrondo L.F."/>
            <person name="Lindquist E."/>
            <person name="Ling A."/>
            <person name="Lombard V."/>
            <person name="Lucas S."/>
            <person name="Lundell T."/>
            <person name="Martin R."/>
            <person name="McLaughlin D.J."/>
            <person name="Morgenstern I."/>
            <person name="Morin E."/>
            <person name="Murat C."/>
            <person name="Nagy L.G."/>
            <person name="Nolan M."/>
            <person name="Ohm R.A."/>
            <person name="Patyshakuliyeva A."/>
            <person name="Rokas A."/>
            <person name="Ruiz-Duenas F.J."/>
            <person name="Sabat G."/>
            <person name="Salamov A."/>
            <person name="Samejima M."/>
            <person name="Schmutz J."/>
            <person name="Slot J.C."/>
            <person name="St John F."/>
            <person name="Stenlid J."/>
            <person name="Sun H."/>
            <person name="Sun S."/>
            <person name="Syed K."/>
            <person name="Tsang A."/>
            <person name="Wiebenga A."/>
            <person name="Young D."/>
            <person name="Pisabarro A."/>
            <person name="Eastwood D.C."/>
            <person name="Martin F."/>
            <person name="Cullen D."/>
            <person name="Grigoriev I.V."/>
            <person name="Hibbett D.S."/>
        </authorList>
    </citation>
    <scope>NUCLEOTIDE SEQUENCE [LARGE SCALE GENOMIC DNA]</scope>
    <source>
        <strain evidence="1 2">ATCC 11539</strain>
    </source>
</reference>
<dbReference type="GeneID" id="19309770"/>
<dbReference type="AlphaFoldDB" id="S7RDC0"/>
<evidence type="ECO:0000313" key="2">
    <source>
        <dbReference type="Proteomes" id="UP000030669"/>
    </source>
</evidence>